<name>D8PBR9_9BACT</name>
<proteinExistence type="predicted"/>
<evidence type="ECO:0000313" key="2">
    <source>
        <dbReference type="Proteomes" id="UP000001660"/>
    </source>
</evidence>
<dbReference type="HOGENOM" id="CLU_972132_0_0_0"/>
<dbReference type="STRING" id="330214.NIDE0915"/>
<dbReference type="InterPro" id="IPR029045">
    <property type="entry name" value="ClpP/crotonase-like_dom_sf"/>
</dbReference>
<evidence type="ECO:0000313" key="1">
    <source>
        <dbReference type="EMBL" id="CBK40678.1"/>
    </source>
</evidence>
<reference evidence="1 2" key="1">
    <citation type="journal article" date="2010" name="Proc. Natl. Acad. Sci. U.S.A.">
        <title>A Nitrospira metagenome illuminates the physiology and evolution of globally important nitrite-oxidizing bacteria.</title>
        <authorList>
            <person name="Lucker S."/>
            <person name="Wagner M."/>
            <person name="Maixner F."/>
            <person name="Pelletier E."/>
            <person name="Koch H."/>
            <person name="Vacherie B."/>
            <person name="Rattei T."/>
            <person name="Sinninghe Damste J."/>
            <person name="Spieck E."/>
            <person name="Le Paslier D."/>
            <person name="Daims H."/>
        </authorList>
    </citation>
    <scope>NUCLEOTIDE SEQUENCE [LARGE SCALE GENOMIC DNA]</scope>
</reference>
<dbReference type="EMBL" id="FP929003">
    <property type="protein sequence ID" value="CBK40678.1"/>
    <property type="molecule type" value="Genomic_DNA"/>
</dbReference>
<keyword evidence="2" id="KW-1185">Reference proteome</keyword>
<dbReference type="KEGG" id="nde:NIDE0915"/>
<gene>
    <name evidence="1" type="ORF">NIDE0915</name>
</gene>
<sequence>MGTRLRDTLVLINAIFFVTLLLYADVWAAPASEPQGLKFTCIPDKPSGAILAVHDEFGPTDGPRFKTELESCLVKHRAITRIEFTSDGGNVEAAFEIAQTIADYRFHTHVPAGSRCISACTLAFLGGIRRTIHPNGSYEVHGFTGFSSGGEAGFACNLLKTVRKLPQLSQEKVRKVYSEDSENAEALAKEVPHLNSQLLELQSRIAQLNKNGEYLLCKLLGGYIQGDLQEIERRSALLSRRWMQMVQQRRVSSKLLDHIFATTTSGVRPLTRQELEELAVITDDGN</sequence>
<accession>D8PBR9</accession>
<dbReference type="Proteomes" id="UP000001660">
    <property type="component" value="Chromosome"/>
</dbReference>
<dbReference type="eggNOG" id="COG3904">
    <property type="taxonomic scope" value="Bacteria"/>
</dbReference>
<dbReference type="Gene3D" id="3.90.226.10">
    <property type="entry name" value="2-enoyl-CoA Hydratase, Chain A, domain 1"/>
    <property type="match status" value="1"/>
</dbReference>
<dbReference type="AlphaFoldDB" id="D8PBR9"/>
<protein>
    <submittedName>
        <fullName evidence="1">Uncharacterized protein</fullName>
    </submittedName>
</protein>
<organism evidence="1 2">
    <name type="scientific">Nitrospira defluvii</name>
    <dbReference type="NCBI Taxonomy" id="330214"/>
    <lineage>
        <taxon>Bacteria</taxon>
        <taxon>Pseudomonadati</taxon>
        <taxon>Nitrospirota</taxon>
        <taxon>Nitrospiria</taxon>
        <taxon>Nitrospirales</taxon>
        <taxon>Nitrospiraceae</taxon>
        <taxon>Nitrospira</taxon>
    </lineage>
</organism>
<dbReference type="SUPFAM" id="SSF52096">
    <property type="entry name" value="ClpP/crotonase"/>
    <property type="match status" value="1"/>
</dbReference>